<dbReference type="PROSITE" id="PS51892">
    <property type="entry name" value="SUBTILASE"/>
    <property type="match status" value="1"/>
</dbReference>
<dbReference type="PANTHER" id="PTHR43806:SF11">
    <property type="entry name" value="CEREVISIN-RELATED"/>
    <property type="match status" value="1"/>
</dbReference>
<organism evidence="7 8">
    <name type="scientific">Clostridium brassicae</name>
    <dbReference type="NCBI Taxonomy" id="2999072"/>
    <lineage>
        <taxon>Bacteria</taxon>
        <taxon>Bacillati</taxon>
        <taxon>Bacillota</taxon>
        <taxon>Clostridia</taxon>
        <taxon>Eubacteriales</taxon>
        <taxon>Clostridiaceae</taxon>
        <taxon>Clostridium</taxon>
    </lineage>
</organism>
<gene>
    <name evidence="7" type="ORF">OW729_05870</name>
</gene>
<comment type="caution">
    <text evidence="7">The sequence shown here is derived from an EMBL/GenBank/DDBJ whole genome shotgun (WGS) entry which is preliminary data.</text>
</comment>
<evidence type="ECO:0000259" key="6">
    <source>
        <dbReference type="Pfam" id="PF00082"/>
    </source>
</evidence>
<reference evidence="7" key="1">
    <citation type="submission" date="2022-12" db="EMBL/GenBank/DDBJ databases">
        <title>Clostridium sp. nov., isolated from industrial wastewater.</title>
        <authorList>
            <person name="Jiayan W."/>
        </authorList>
    </citation>
    <scope>NUCLEOTIDE SEQUENCE</scope>
    <source>
        <strain evidence="7">ZC22-4</strain>
    </source>
</reference>
<dbReference type="InterPro" id="IPR036852">
    <property type="entry name" value="Peptidase_S8/S53_dom_sf"/>
</dbReference>
<proteinExistence type="inferred from homology"/>
<dbReference type="RefSeq" id="WP_268060544.1">
    <property type="nucleotide sequence ID" value="NZ_JAPQFJ010000004.1"/>
</dbReference>
<keyword evidence="2 5" id="KW-0645">Protease</keyword>
<dbReference type="PROSITE" id="PS00137">
    <property type="entry name" value="SUBTILASE_HIS"/>
    <property type="match status" value="1"/>
</dbReference>
<evidence type="ECO:0000313" key="7">
    <source>
        <dbReference type="EMBL" id="MCY6958135.1"/>
    </source>
</evidence>
<keyword evidence="8" id="KW-1185">Reference proteome</keyword>
<dbReference type="EMBL" id="JAPQFJ010000004">
    <property type="protein sequence ID" value="MCY6958135.1"/>
    <property type="molecule type" value="Genomic_DNA"/>
</dbReference>
<evidence type="ECO:0000256" key="2">
    <source>
        <dbReference type="ARBA" id="ARBA00022670"/>
    </source>
</evidence>
<dbReference type="Proteomes" id="UP001144612">
    <property type="component" value="Unassembled WGS sequence"/>
</dbReference>
<comment type="similarity">
    <text evidence="1 5">Belongs to the peptidase S8 family.</text>
</comment>
<dbReference type="PROSITE" id="PS00136">
    <property type="entry name" value="SUBTILASE_ASP"/>
    <property type="match status" value="1"/>
</dbReference>
<protein>
    <submittedName>
        <fullName evidence="7">S8 family serine peptidase</fullName>
    </submittedName>
</protein>
<sequence length="399" mass="44573">MFSIKNKIDYNLRNAMKNKVYKKYRVIIHCKSLTLYPKIQNIIKKYNNEIISSTASIGCISCLLSSKTIEKLTEYPEIDYITFDNYALLCGSSILSANGISFESKYNLTGKGVCIGLVDSGVYPHPDLKKPNNKIAEFTDLINNLHYPYDDNGHGTFISGILSSSGYSSKGMYKGIAEKSNIYMIKAFNKLGRGYISQILEAIDILINNSEKYNVKVICLPFEIIEYDEFILSLFSKLFHMAVEKNIIIVVPSGHNTNLEYSMRGIALLKDCLTVGGIDTTSHKTPYLGSSSCPNNRFEKPDLSAACVNICSLNSNIYYISERNGKKLYPQPLEQPYTVYTGTSIAAAYISGVCALLYENNPNLTFKDICSLIKLSTNMLNFPKSLQGLGMINLNKIMP</sequence>
<evidence type="ECO:0000256" key="1">
    <source>
        <dbReference type="ARBA" id="ARBA00011073"/>
    </source>
</evidence>
<keyword evidence="3 5" id="KW-0378">Hydrolase</keyword>
<feature type="active site" description="Charge relay system" evidence="5">
    <location>
        <position position="154"/>
    </location>
</feature>
<name>A0ABT4D762_9CLOT</name>
<evidence type="ECO:0000256" key="4">
    <source>
        <dbReference type="ARBA" id="ARBA00022825"/>
    </source>
</evidence>
<feature type="active site" description="Charge relay system" evidence="5">
    <location>
        <position position="119"/>
    </location>
</feature>
<dbReference type="Pfam" id="PF00082">
    <property type="entry name" value="Peptidase_S8"/>
    <property type="match status" value="1"/>
</dbReference>
<dbReference type="Gene3D" id="3.40.50.200">
    <property type="entry name" value="Peptidase S8/S53 domain"/>
    <property type="match status" value="1"/>
</dbReference>
<evidence type="ECO:0000256" key="3">
    <source>
        <dbReference type="ARBA" id="ARBA00022801"/>
    </source>
</evidence>
<evidence type="ECO:0000313" key="8">
    <source>
        <dbReference type="Proteomes" id="UP001144612"/>
    </source>
</evidence>
<dbReference type="InterPro" id="IPR050131">
    <property type="entry name" value="Peptidase_S8_subtilisin-like"/>
</dbReference>
<feature type="active site" description="Charge relay system" evidence="5">
    <location>
        <position position="344"/>
    </location>
</feature>
<accession>A0ABT4D762</accession>
<evidence type="ECO:0000256" key="5">
    <source>
        <dbReference type="PROSITE-ProRule" id="PRU01240"/>
    </source>
</evidence>
<dbReference type="InterPro" id="IPR000209">
    <property type="entry name" value="Peptidase_S8/S53_dom"/>
</dbReference>
<dbReference type="PRINTS" id="PR00723">
    <property type="entry name" value="SUBTILISIN"/>
</dbReference>
<keyword evidence="4 5" id="KW-0720">Serine protease</keyword>
<dbReference type="InterPro" id="IPR023827">
    <property type="entry name" value="Peptidase_S8_Asp-AS"/>
</dbReference>
<dbReference type="InterPro" id="IPR022398">
    <property type="entry name" value="Peptidase_S8_His-AS"/>
</dbReference>
<dbReference type="PANTHER" id="PTHR43806">
    <property type="entry name" value="PEPTIDASE S8"/>
    <property type="match status" value="1"/>
</dbReference>
<dbReference type="SUPFAM" id="SSF52743">
    <property type="entry name" value="Subtilisin-like"/>
    <property type="match status" value="1"/>
</dbReference>
<feature type="domain" description="Peptidase S8/S53" evidence="6">
    <location>
        <begin position="110"/>
        <end position="385"/>
    </location>
</feature>
<dbReference type="InterPro" id="IPR015500">
    <property type="entry name" value="Peptidase_S8_subtilisin-rel"/>
</dbReference>